<name>A0AAV4X6K1_CAEEX</name>
<dbReference type="Proteomes" id="UP001054945">
    <property type="component" value="Unassembled WGS sequence"/>
</dbReference>
<sequence length="80" mass="9002">MPVGISEFSDRCQGQDHDRRHLSEPTNRVLPFYQTLRSMKTTKLAKWIDTFRLKWKICVGVPNSVLISLSLAAAVGKSGL</sequence>
<comment type="caution">
    <text evidence="2">The sequence shown here is derived from an EMBL/GenBank/DDBJ whole genome shotgun (WGS) entry which is preliminary data.</text>
</comment>
<dbReference type="EMBL" id="BPLR01017308">
    <property type="protein sequence ID" value="GIY90268.1"/>
    <property type="molecule type" value="Genomic_DNA"/>
</dbReference>
<feature type="region of interest" description="Disordered" evidence="1">
    <location>
        <begin position="1"/>
        <end position="23"/>
    </location>
</feature>
<feature type="compositionally biased region" description="Basic and acidic residues" evidence="1">
    <location>
        <begin position="8"/>
        <end position="23"/>
    </location>
</feature>
<evidence type="ECO:0000313" key="3">
    <source>
        <dbReference type="Proteomes" id="UP001054945"/>
    </source>
</evidence>
<keyword evidence="3" id="KW-1185">Reference proteome</keyword>
<organism evidence="2 3">
    <name type="scientific">Caerostris extrusa</name>
    <name type="common">Bark spider</name>
    <name type="synonym">Caerostris bankana</name>
    <dbReference type="NCBI Taxonomy" id="172846"/>
    <lineage>
        <taxon>Eukaryota</taxon>
        <taxon>Metazoa</taxon>
        <taxon>Ecdysozoa</taxon>
        <taxon>Arthropoda</taxon>
        <taxon>Chelicerata</taxon>
        <taxon>Arachnida</taxon>
        <taxon>Araneae</taxon>
        <taxon>Araneomorphae</taxon>
        <taxon>Entelegynae</taxon>
        <taxon>Araneoidea</taxon>
        <taxon>Araneidae</taxon>
        <taxon>Caerostris</taxon>
    </lineage>
</organism>
<proteinExistence type="predicted"/>
<gene>
    <name evidence="2" type="ORF">CEXT_232511</name>
</gene>
<protein>
    <submittedName>
        <fullName evidence="2">Uncharacterized protein</fullName>
    </submittedName>
</protein>
<reference evidence="2 3" key="1">
    <citation type="submission" date="2021-06" db="EMBL/GenBank/DDBJ databases">
        <title>Caerostris extrusa draft genome.</title>
        <authorList>
            <person name="Kono N."/>
            <person name="Arakawa K."/>
        </authorList>
    </citation>
    <scope>NUCLEOTIDE SEQUENCE [LARGE SCALE GENOMIC DNA]</scope>
</reference>
<evidence type="ECO:0000313" key="2">
    <source>
        <dbReference type="EMBL" id="GIY90268.1"/>
    </source>
</evidence>
<accession>A0AAV4X6K1</accession>
<dbReference type="AlphaFoldDB" id="A0AAV4X6K1"/>
<evidence type="ECO:0000256" key="1">
    <source>
        <dbReference type="SAM" id="MobiDB-lite"/>
    </source>
</evidence>